<keyword evidence="4" id="KW-1185">Reference proteome</keyword>
<keyword evidence="3" id="KW-0378">Hydrolase</keyword>
<dbReference type="Proteomes" id="UP001203212">
    <property type="component" value="Unassembled WGS sequence"/>
</dbReference>
<keyword evidence="3" id="KW-0540">Nuclease</keyword>
<dbReference type="Pfam" id="PF20277">
    <property type="entry name" value="CTD11"/>
    <property type="match status" value="1"/>
</dbReference>
<keyword evidence="3" id="KW-0255">Endonuclease</keyword>
<dbReference type="InterPro" id="IPR003615">
    <property type="entry name" value="HNH_nuc"/>
</dbReference>
<name>A0ABT0L0V2_9GAMM</name>
<dbReference type="Pfam" id="PF13391">
    <property type="entry name" value="HNH_2"/>
    <property type="match status" value="1"/>
</dbReference>
<organism evidence="3 4">
    <name type="scientific">Shewanella aestuarii</name>
    <dbReference type="NCBI Taxonomy" id="1028752"/>
    <lineage>
        <taxon>Bacteria</taxon>
        <taxon>Pseudomonadati</taxon>
        <taxon>Pseudomonadota</taxon>
        <taxon>Gammaproteobacteria</taxon>
        <taxon>Alteromonadales</taxon>
        <taxon>Shewanellaceae</taxon>
        <taxon>Shewanella</taxon>
    </lineage>
</organism>
<evidence type="ECO:0000259" key="1">
    <source>
        <dbReference type="Pfam" id="PF13391"/>
    </source>
</evidence>
<reference evidence="3 4" key="1">
    <citation type="submission" date="2022-01" db="EMBL/GenBank/DDBJ databases">
        <title>Whole genome-based taxonomy of the Shewanellaceae.</title>
        <authorList>
            <person name="Martin-Rodriguez A.J."/>
        </authorList>
    </citation>
    <scope>NUCLEOTIDE SEQUENCE [LARGE SCALE GENOMIC DNA]</scope>
    <source>
        <strain evidence="3 4">JCM 17801</strain>
    </source>
</reference>
<feature type="domain" description="ABC-three component systems C-terminal" evidence="2">
    <location>
        <begin position="121"/>
        <end position="257"/>
    </location>
</feature>
<dbReference type="GO" id="GO:0004519">
    <property type="term" value="F:endonuclease activity"/>
    <property type="evidence" value="ECO:0007669"/>
    <property type="project" value="UniProtKB-KW"/>
</dbReference>
<sequence>MAEKLRRAQVTDTVKMSLLAEVQGKCPLCRKNLIKRKVSNNVPVRVFDVAHIYPLNATERELELLEDEEILCDDIDSEGNFITLCKECHKMYDTQKTVEEYRLLVEVKKTINKIRALTETWDNQTLHGDIALVAERIDQFDAKKLQNSKLSYDALKVSDKTDDTFGQLNEMKVSMFVINYFTNIKESLKRLEMERKASSLVICNQVRSYYSMLLYQGFNQSDIFEQMCNWFMVNTGINERTKAEVLVSYFIQHCEIFSDDSTE</sequence>
<accession>A0ABT0L0V2</accession>
<dbReference type="EMBL" id="JAKILK010000003">
    <property type="protein sequence ID" value="MCL1117323.1"/>
    <property type="molecule type" value="Genomic_DNA"/>
</dbReference>
<evidence type="ECO:0000313" key="4">
    <source>
        <dbReference type="Proteomes" id="UP001203212"/>
    </source>
</evidence>
<comment type="caution">
    <text evidence="3">The sequence shown here is derived from an EMBL/GenBank/DDBJ whole genome shotgun (WGS) entry which is preliminary data.</text>
</comment>
<dbReference type="InterPro" id="IPR046921">
    <property type="entry name" value="ABC-3C_CTD11"/>
</dbReference>
<dbReference type="RefSeq" id="WP_188840651.1">
    <property type="nucleotide sequence ID" value="NZ_BMOT01000003.1"/>
</dbReference>
<feature type="domain" description="HNH nuclease" evidence="1">
    <location>
        <begin position="43"/>
        <end position="93"/>
    </location>
</feature>
<gene>
    <name evidence="3" type="ORF">L2689_08725</name>
</gene>
<protein>
    <submittedName>
        <fullName evidence="3">HNH endonuclease</fullName>
    </submittedName>
</protein>
<evidence type="ECO:0000259" key="2">
    <source>
        <dbReference type="Pfam" id="PF20277"/>
    </source>
</evidence>
<evidence type="ECO:0000313" key="3">
    <source>
        <dbReference type="EMBL" id="MCL1117323.1"/>
    </source>
</evidence>
<proteinExistence type="predicted"/>